<dbReference type="InterPro" id="IPR007209">
    <property type="entry name" value="RNaseL-inhib-like_metal-bd_dom"/>
</dbReference>
<dbReference type="InterPro" id="IPR017900">
    <property type="entry name" value="4Fe4S_Fe_S_CS"/>
</dbReference>
<feature type="domain" description="ABC transporter" evidence="5">
    <location>
        <begin position="81"/>
        <end position="326"/>
    </location>
</feature>
<dbReference type="Pfam" id="PF00037">
    <property type="entry name" value="Fer4"/>
    <property type="match status" value="1"/>
</dbReference>
<comment type="similarity">
    <text evidence="3">Belongs to the ABC transporter superfamily. ABCE family.</text>
</comment>
<dbReference type="PROSITE" id="PS50893">
    <property type="entry name" value="ABC_TRANSPORTER_2"/>
    <property type="match status" value="2"/>
</dbReference>
<dbReference type="FunFam" id="3.40.50.300:FF:000144">
    <property type="entry name" value="ATP-binding cassette sub-family E member 1"/>
    <property type="match status" value="1"/>
</dbReference>
<dbReference type="Pfam" id="PF00005">
    <property type="entry name" value="ABC_tran"/>
    <property type="match status" value="2"/>
</dbReference>
<dbReference type="InterPro" id="IPR013283">
    <property type="entry name" value="RLI1"/>
</dbReference>
<dbReference type="FunFam" id="3.40.50.300:FF:000152">
    <property type="entry name" value="ATP-binding cassette, sub-family E, member 1"/>
    <property type="match status" value="1"/>
</dbReference>
<dbReference type="Proteomes" id="UP000663854">
    <property type="component" value="Unassembled WGS sequence"/>
</dbReference>
<dbReference type="PROSITE" id="PS00198">
    <property type="entry name" value="4FE4S_FER_1"/>
    <property type="match status" value="1"/>
</dbReference>
<dbReference type="PANTHER" id="PTHR19248">
    <property type="entry name" value="ATP-BINDING TRANSPORT PROTEIN-RELATED"/>
    <property type="match status" value="1"/>
</dbReference>
<feature type="domain" description="4Fe-4S ferredoxin-type" evidence="6">
    <location>
        <begin position="57"/>
        <end position="86"/>
    </location>
</feature>
<gene>
    <name evidence="8" type="ORF">JXQ802_LOCUS47924</name>
    <name evidence="7" type="ORF">PYM288_LOCUS28698</name>
</gene>
<dbReference type="InterPro" id="IPR003593">
    <property type="entry name" value="AAA+_ATPase"/>
</dbReference>
<evidence type="ECO:0008006" key="10">
    <source>
        <dbReference type="Google" id="ProtNLM"/>
    </source>
</evidence>
<dbReference type="GO" id="GO:0005524">
    <property type="term" value="F:ATP binding"/>
    <property type="evidence" value="ECO:0007669"/>
    <property type="project" value="UniProtKB-KW"/>
</dbReference>
<dbReference type="SUPFAM" id="SSF52540">
    <property type="entry name" value="P-loop containing nucleoside triphosphate hydrolases"/>
    <property type="match status" value="2"/>
</dbReference>
<comment type="caution">
    <text evidence="8">The sequence shown here is derived from an EMBL/GenBank/DDBJ whole genome shotgun (WGS) entry which is preliminary data.</text>
</comment>
<dbReference type="PROSITE" id="PS51379">
    <property type="entry name" value="4FE4S_FER_2"/>
    <property type="match status" value="1"/>
</dbReference>
<proteinExistence type="inferred from homology"/>
<evidence type="ECO:0000313" key="9">
    <source>
        <dbReference type="Proteomes" id="UP000663870"/>
    </source>
</evidence>
<accession>A0A816AJF3</accession>
<dbReference type="SMART" id="SM00382">
    <property type="entry name" value="AAA"/>
    <property type="match status" value="2"/>
</dbReference>
<dbReference type="GO" id="GO:0006412">
    <property type="term" value="P:translation"/>
    <property type="evidence" value="ECO:0007669"/>
    <property type="project" value="UniProtKB-ARBA"/>
</dbReference>
<keyword evidence="2" id="KW-0067">ATP-binding</keyword>
<sequence length="609" mass="69215">MQNNRLDKRDCEQESLTRIAIVNNDRCKPKKCNQECRRSCPVNRTGKLCIEVKPESTNSNISEELCIGCGICVRQCPFDAISIINLPSNLDKDTTHRYGLNSFKLHRLPIPRQGQVLGLVGSNGTGKTTALKVLAGNLKPNLGRYSTSLDWQEIIKYFRGSELQSYFTKILEENLKTVFKRQDVDRIPQLVQGLVHNVLQRTDELSDQSEIYESFDLSNVQNRQISDLSGGELQRFTCAMACMQKGDIYIFDEPSSYLDIKQRLKAAVAIRNLIQENRYIIAVEHDLSVLDYLSDFICILYGSPSHYGVVTMPFSVREGINIFLDGFIRTENLRFRDIELTFKVVETASKEEVRRLSTYYYLAMKKNLDSFDLSVDAGSFTESEIIVLLGENGTGKTTLIQMLAGKLEPDNGVKMPQMNVSYKPQKISPKFTSTVRNLLHAKIGETMFLPQFQTDVSRPLQIDKIIDNQVQDLSGGELQRVALCLCLGKSADVYLIDESSAFLDSEQRLHAARAIKRFLLHYKKVGFVVEHDFLMATYLADRVIVFDGEPSIKTHASEPQALLPGMNSFLKQLEITFRRDPRNGRPRINKKGSFRDKEQKSAGQYFFLE</sequence>
<dbReference type="SUPFAM" id="SSF54862">
    <property type="entry name" value="4Fe-4S ferredoxins"/>
    <property type="match status" value="1"/>
</dbReference>
<evidence type="ECO:0000313" key="8">
    <source>
        <dbReference type="EMBL" id="CAF1597636.1"/>
    </source>
</evidence>
<evidence type="ECO:0000256" key="1">
    <source>
        <dbReference type="ARBA" id="ARBA00022741"/>
    </source>
</evidence>
<evidence type="ECO:0000256" key="4">
    <source>
        <dbReference type="SAM" id="MobiDB-lite"/>
    </source>
</evidence>
<dbReference type="PROSITE" id="PS00211">
    <property type="entry name" value="ABC_TRANSPORTER_1"/>
    <property type="match status" value="1"/>
</dbReference>
<dbReference type="EMBL" id="CAJNOL010004962">
    <property type="protein sequence ID" value="CAF1597636.1"/>
    <property type="molecule type" value="Genomic_DNA"/>
</dbReference>
<reference evidence="8" key="1">
    <citation type="submission" date="2021-02" db="EMBL/GenBank/DDBJ databases">
        <authorList>
            <person name="Nowell W R."/>
        </authorList>
    </citation>
    <scope>NUCLEOTIDE SEQUENCE</scope>
</reference>
<organism evidence="8 9">
    <name type="scientific">Rotaria sordida</name>
    <dbReference type="NCBI Taxonomy" id="392033"/>
    <lineage>
        <taxon>Eukaryota</taxon>
        <taxon>Metazoa</taxon>
        <taxon>Spiralia</taxon>
        <taxon>Gnathifera</taxon>
        <taxon>Rotifera</taxon>
        <taxon>Eurotatoria</taxon>
        <taxon>Bdelloidea</taxon>
        <taxon>Philodinida</taxon>
        <taxon>Philodinidae</taxon>
        <taxon>Rotaria</taxon>
    </lineage>
</organism>
<dbReference type="InterPro" id="IPR017896">
    <property type="entry name" value="4Fe4S_Fe-S-bd"/>
</dbReference>
<evidence type="ECO:0000256" key="2">
    <source>
        <dbReference type="ARBA" id="ARBA00022840"/>
    </source>
</evidence>
<dbReference type="NCBIfam" id="NF009945">
    <property type="entry name" value="PRK13409.1"/>
    <property type="match status" value="1"/>
</dbReference>
<dbReference type="Gene3D" id="3.40.50.300">
    <property type="entry name" value="P-loop containing nucleotide triphosphate hydrolases"/>
    <property type="match status" value="2"/>
</dbReference>
<dbReference type="PRINTS" id="PR01868">
    <property type="entry name" value="ABCEFAMILY"/>
</dbReference>
<dbReference type="InterPro" id="IPR017871">
    <property type="entry name" value="ABC_transporter-like_CS"/>
</dbReference>
<dbReference type="EMBL" id="CAJNOH010002169">
    <property type="protein sequence ID" value="CAF1277260.1"/>
    <property type="molecule type" value="Genomic_DNA"/>
</dbReference>
<dbReference type="Proteomes" id="UP000663870">
    <property type="component" value="Unassembled WGS sequence"/>
</dbReference>
<feature type="domain" description="ABC transporter" evidence="5">
    <location>
        <begin position="353"/>
        <end position="573"/>
    </location>
</feature>
<feature type="region of interest" description="Disordered" evidence="4">
    <location>
        <begin position="581"/>
        <end position="600"/>
    </location>
</feature>
<dbReference type="InterPro" id="IPR003439">
    <property type="entry name" value="ABC_transporter-like_ATP-bd"/>
</dbReference>
<protein>
    <recommendedName>
        <fullName evidence="10">ATP-binding cassette sub-family E member 1</fullName>
    </recommendedName>
</protein>
<dbReference type="AlphaFoldDB" id="A0A816AJF3"/>
<dbReference type="GO" id="GO:0060255">
    <property type="term" value="P:regulation of macromolecule metabolic process"/>
    <property type="evidence" value="ECO:0007669"/>
    <property type="project" value="UniProtKB-ARBA"/>
</dbReference>
<evidence type="ECO:0000313" key="7">
    <source>
        <dbReference type="EMBL" id="CAF1277260.1"/>
    </source>
</evidence>
<evidence type="ECO:0000259" key="5">
    <source>
        <dbReference type="PROSITE" id="PS50893"/>
    </source>
</evidence>
<evidence type="ECO:0000256" key="3">
    <source>
        <dbReference type="ARBA" id="ARBA00061689"/>
    </source>
</evidence>
<dbReference type="GO" id="GO:0016887">
    <property type="term" value="F:ATP hydrolysis activity"/>
    <property type="evidence" value="ECO:0007669"/>
    <property type="project" value="InterPro"/>
</dbReference>
<name>A0A816AJF3_9BILA</name>
<evidence type="ECO:0000259" key="6">
    <source>
        <dbReference type="PROSITE" id="PS51379"/>
    </source>
</evidence>
<dbReference type="InterPro" id="IPR027417">
    <property type="entry name" value="P-loop_NTPase"/>
</dbReference>
<dbReference type="GO" id="GO:0005737">
    <property type="term" value="C:cytoplasm"/>
    <property type="evidence" value="ECO:0007669"/>
    <property type="project" value="UniProtKB-ARBA"/>
</dbReference>
<keyword evidence="9" id="KW-1185">Reference proteome</keyword>
<keyword evidence="1" id="KW-0547">Nucleotide-binding</keyword>
<dbReference type="Pfam" id="PF04068">
    <property type="entry name" value="Fer4_RLI"/>
    <property type="match status" value="1"/>
</dbReference>